<dbReference type="STRING" id="362257.SVTN_00835"/>
<dbReference type="InterPro" id="IPR036291">
    <property type="entry name" value="NAD(P)-bd_dom_sf"/>
</dbReference>
<dbReference type="Gene3D" id="3.40.50.720">
    <property type="entry name" value="NAD(P)-binding Rossmann-like Domain"/>
    <property type="match status" value="1"/>
</dbReference>
<dbReference type="EMBL" id="CP010407">
    <property type="protein sequence ID" value="AJF63282.1"/>
    <property type="molecule type" value="Genomic_DNA"/>
</dbReference>
<dbReference type="GO" id="GO:0016491">
    <property type="term" value="F:oxidoreductase activity"/>
    <property type="evidence" value="ECO:0007669"/>
    <property type="project" value="InterPro"/>
</dbReference>
<keyword evidence="1" id="KW-0521">NADP</keyword>
<sequence length="307" mass="31706">MPKAVRYNEFGGIDVLRVDEVERPAPADGQVLVRVKAAGINPSEAVIRTGALAEMFPSTFPSGQGSDLAGVIEEVGAGGGGFRPGDEVIGFSNKRASQAELVLVEEGDLTLKPEKVSWEVAGGLYVIGVTAWGAVQAVQPKEGETVVVSGAAGGVGSLAVQLARRTGATVVGLASESNHEWLKSHGVIPVAYGDGVADRIRAVAPRGVAAFIDTYGHGYVELALALGVATDRIDTIADFAAAAKYGVKTDGGTAAGPGAKVLAELAGLIADGHVEVPIANVYPLEQVRDAYTELERRHTHGKIVLRP</sequence>
<dbReference type="Pfam" id="PF13602">
    <property type="entry name" value="ADH_zinc_N_2"/>
    <property type="match status" value="1"/>
</dbReference>
<keyword evidence="4" id="KW-1185">Reference proteome</keyword>
<dbReference type="AlphaFoldDB" id="A0A0B5HY79"/>
<reference evidence="3 4" key="1">
    <citation type="submission" date="2014-12" db="EMBL/GenBank/DDBJ databases">
        <title>Complete genome sequence of Streptomyces vietnamensis strain GIMV4.0001, a genetic manipulable producer of the benzoisochromanequinone antibiotic granaticin.</title>
        <authorList>
            <person name="Deng M.R."/>
            <person name="Guo J."/>
            <person name="Ma L.Y."/>
            <person name="Feng G.D."/>
            <person name="Mo C.Y."/>
            <person name="Zhu H.H."/>
        </authorList>
    </citation>
    <scope>NUCLEOTIDE SEQUENCE [LARGE SCALE GENOMIC DNA]</scope>
    <source>
        <strain evidence="4">GIMV4.0001</strain>
    </source>
</reference>
<protein>
    <submittedName>
        <fullName evidence="3">NADPH:quinone reductase</fullName>
    </submittedName>
</protein>
<evidence type="ECO:0000313" key="3">
    <source>
        <dbReference type="EMBL" id="AJF63282.1"/>
    </source>
</evidence>
<dbReference type="Proteomes" id="UP000031774">
    <property type="component" value="Chromosome"/>
</dbReference>
<dbReference type="InterPro" id="IPR011032">
    <property type="entry name" value="GroES-like_sf"/>
</dbReference>
<dbReference type="InterPro" id="IPR051603">
    <property type="entry name" value="Zinc-ADH_QOR/CCCR"/>
</dbReference>
<dbReference type="KEGG" id="svt:SVTN_00835"/>
<organism evidence="3 4">
    <name type="scientific">Streptomyces vietnamensis</name>
    <dbReference type="NCBI Taxonomy" id="362257"/>
    <lineage>
        <taxon>Bacteria</taxon>
        <taxon>Bacillati</taxon>
        <taxon>Actinomycetota</taxon>
        <taxon>Actinomycetes</taxon>
        <taxon>Kitasatosporales</taxon>
        <taxon>Streptomycetaceae</taxon>
        <taxon>Streptomyces</taxon>
    </lineage>
</organism>
<dbReference type="CDD" id="cd05289">
    <property type="entry name" value="MDR_like_2"/>
    <property type="match status" value="1"/>
</dbReference>
<dbReference type="PANTHER" id="PTHR44154:SF1">
    <property type="entry name" value="QUINONE OXIDOREDUCTASE"/>
    <property type="match status" value="1"/>
</dbReference>
<dbReference type="Gene3D" id="3.90.180.10">
    <property type="entry name" value="Medium-chain alcohol dehydrogenases, catalytic domain"/>
    <property type="match status" value="1"/>
</dbReference>
<name>A0A0B5HY79_9ACTN</name>
<dbReference type="SMART" id="SM00829">
    <property type="entry name" value="PKS_ER"/>
    <property type="match status" value="1"/>
</dbReference>
<dbReference type="InterPro" id="IPR013154">
    <property type="entry name" value="ADH-like_N"/>
</dbReference>
<accession>A0A0B5HY79</accession>
<dbReference type="SUPFAM" id="SSF51735">
    <property type="entry name" value="NAD(P)-binding Rossmann-fold domains"/>
    <property type="match status" value="1"/>
</dbReference>
<proteinExistence type="predicted"/>
<dbReference type="SUPFAM" id="SSF50129">
    <property type="entry name" value="GroES-like"/>
    <property type="match status" value="1"/>
</dbReference>
<feature type="domain" description="Enoyl reductase (ER)" evidence="2">
    <location>
        <begin position="11"/>
        <end position="305"/>
    </location>
</feature>
<evidence type="ECO:0000256" key="1">
    <source>
        <dbReference type="ARBA" id="ARBA00022857"/>
    </source>
</evidence>
<dbReference type="InterPro" id="IPR020843">
    <property type="entry name" value="ER"/>
</dbReference>
<dbReference type="HOGENOM" id="CLU_026673_3_3_11"/>
<dbReference type="Pfam" id="PF08240">
    <property type="entry name" value="ADH_N"/>
    <property type="match status" value="1"/>
</dbReference>
<dbReference type="RefSeq" id="WP_041127367.1">
    <property type="nucleotide sequence ID" value="NZ_CP010407.1"/>
</dbReference>
<evidence type="ECO:0000259" key="2">
    <source>
        <dbReference type="SMART" id="SM00829"/>
    </source>
</evidence>
<evidence type="ECO:0000313" key="4">
    <source>
        <dbReference type="Proteomes" id="UP000031774"/>
    </source>
</evidence>
<gene>
    <name evidence="3" type="ORF">SVTN_00835</name>
</gene>
<dbReference type="PANTHER" id="PTHR44154">
    <property type="entry name" value="QUINONE OXIDOREDUCTASE"/>
    <property type="match status" value="1"/>
</dbReference>